<dbReference type="InterPro" id="IPR025676">
    <property type="entry name" value="Clr5_dom"/>
</dbReference>
<evidence type="ECO:0000313" key="2">
    <source>
        <dbReference type="EMBL" id="CZR69493.1"/>
    </source>
</evidence>
<dbReference type="InterPro" id="IPR011990">
    <property type="entry name" value="TPR-like_helical_dom_sf"/>
</dbReference>
<sequence>MENQSYTFVPFDANTLAGSVAIGNRATPSSQDWERHRPLIKRLYVDQRKPLKEVAAIMVQQGHHATERMYKTRLKNWRLDRNNKESDMLAIIRKKTERDAIGKETAFRVRGQTVNIEQVLHYFKRKKIIRDSDAYNAPTPSDVSYQTPLPIPVDRRLQGDNEMAEMDLSSWKDETLQNQGSLSIFSSKTPDHANLVNVVSTTTPGFFVDETIIQMTLQDMYSIRSPASIPASPSTPPTLHVSERLFFTIKTHLDGSLSSDVGDIPNVLTDFYYYCFTASDLVEQGMHIEFRRSLSKAFRLVEEIIQLDHPCTLDYILEVFLMFQQRGQKEVYQMLKRYISARASFIRGKPWPRIYQLIGMIEDDSFEQAMIQSWRCLLDSMENILGKFHIVSFQSNLSFINRVYRTSESSFVEGEAHIRRFLSQCEEFSGGSSWQTLRSMIRLGWNLYYQFRYEEVEALGLDILSRVLGRTSPSEEVEALRIVAWCQYRQGKYDFAEDNLQRAIRLTVDEYGREDLVVVEYMVEFEGWLREWGRDEEANELRATINEAIGRDEVDEELEGVSQSL</sequence>
<dbReference type="Proteomes" id="UP000184330">
    <property type="component" value="Unassembled WGS sequence"/>
</dbReference>
<organism evidence="2 3">
    <name type="scientific">Phialocephala subalpina</name>
    <dbReference type="NCBI Taxonomy" id="576137"/>
    <lineage>
        <taxon>Eukaryota</taxon>
        <taxon>Fungi</taxon>
        <taxon>Dikarya</taxon>
        <taxon>Ascomycota</taxon>
        <taxon>Pezizomycotina</taxon>
        <taxon>Leotiomycetes</taxon>
        <taxon>Helotiales</taxon>
        <taxon>Mollisiaceae</taxon>
        <taxon>Phialocephala</taxon>
        <taxon>Phialocephala fortinii species complex</taxon>
    </lineage>
</organism>
<dbReference type="SUPFAM" id="SSF48452">
    <property type="entry name" value="TPR-like"/>
    <property type="match status" value="1"/>
</dbReference>
<keyword evidence="3" id="KW-1185">Reference proteome</keyword>
<gene>
    <name evidence="2" type="ORF">PAC_19393</name>
</gene>
<protein>
    <recommendedName>
        <fullName evidence="1">Clr5 domain-containing protein</fullName>
    </recommendedName>
</protein>
<name>A0A1L7XWS0_9HELO</name>
<dbReference type="OrthoDB" id="5308957at2759"/>
<evidence type="ECO:0000313" key="3">
    <source>
        <dbReference type="Proteomes" id="UP000184330"/>
    </source>
</evidence>
<evidence type="ECO:0000259" key="1">
    <source>
        <dbReference type="Pfam" id="PF14420"/>
    </source>
</evidence>
<dbReference type="Pfam" id="PF14420">
    <property type="entry name" value="Clr5"/>
    <property type="match status" value="1"/>
</dbReference>
<feature type="domain" description="Clr5" evidence="1">
    <location>
        <begin position="30"/>
        <end position="80"/>
    </location>
</feature>
<accession>A0A1L7XWS0</accession>
<dbReference type="PANTHER" id="PTHR38788">
    <property type="entry name" value="CLR5 DOMAIN-CONTAINING PROTEIN"/>
    <property type="match status" value="1"/>
</dbReference>
<dbReference type="PANTHER" id="PTHR38788:SF3">
    <property type="entry name" value="CLR5 DOMAIN-CONTAINING PROTEIN"/>
    <property type="match status" value="1"/>
</dbReference>
<dbReference type="EMBL" id="FJOG01000072">
    <property type="protein sequence ID" value="CZR69493.1"/>
    <property type="molecule type" value="Genomic_DNA"/>
</dbReference>
<proteinExistence type="predicted"/>
<reference evidence="2 3" key="1">
    <citation type="submission" date="2016-03" db="EMBL/GenBank/DDBJ databases">
        <authorList>
            <person name="Ploux O."/>
        </authorList>
    </citation>
    <scope>NUCLEOTIDE SEQUENCE [LARGE SCALE GENOMIC DNA]</scope>
    <source>
        <strain evidence="2 3">UAMH 11012</strain>
    </source>
</reference>
<dbReference type="AlphaFoldDB" id="A0A1L7XWS0"/>
<dbReference type="Gene3D" id="1.25.40.10">
    <property type="entry name" value="Tetratricopeptide repeat domain"/>
    <property type="match status" value="1"/>
</dbReference>
<dbReference type="STRING" id="576137.A0A1L7XWS0"/>